<evidence type="ECO:0000256" key="8">
    <source>
        <dbReference type="ARBA" id="ARBA00022679"/>
    </source>
</evidence>
<dbReference type="GO" id="GO:0009435">
    <property type="term" value="P:NAD+ biosynthetic process"/>
    <property type="evidence" value="ECO:0007669"/>
    <property type="project" value="UniProtKB-UniPathway"/>
</dbReference>
<dbReference type="SUPFAM" id="SSF51690">
    <property type="entry name" value="Nicotinate/Quinolinate PRTase C-terminal domain-like"/>
    <property type="match status" value="1"/>
</dbReference>
<dbReference type="STRING" id="1794912.AXX12_12280"/>
<comment type="caution">
    <text evidence="16">The sequence shown here is derived from an EMBL/GenBank/DDBJ whole genome shotgun (WGS) entry which is preliminary data.</text>
</comment>
<dbReference type="RefSeq" id="WP_066244107.1">
    <property type="nucleotide sequence ID" value="NZ_LSGP01000023.1"/>
</dbReference>
<evidence type="ECO:0000256" key="9">
    <source>
        <dbReference type="ARBA" id="ARBA00033102"/>
    </source>
</evidence>
<dbReference type="EMBL" id="LSGP01000023">
    <property type="protein sequence ID" value="KYZ75488.1"/>
    <property type="molecule type" value="Genomic_DNA"/>
</dbReference>
<dbReference type="PIRSF" id="PIRSF006250">
    <property type="entry name" value="NadC_ModD"/>
    <property type="match status" value="1"/>
</dbReference>
<evidence type="ECO:0000256" key="10">
    <source>
        <dbReference type="ARBA" id="ARBA00047445"/>
    </source>
</evidence>
<dbReference type="InterPro" id="IPR013785">
    <property type="entry name" value="Aldolase_TIM"/>
</dbReference>
<evidence type="ECO:0000256" key="2">
    <source>
        <dbReference type="ARBA" id="ARBA00004893"/>
    </source>
</evidence>
<feature type="binding site" evidence="13">
    <location>
        <begin position="238"/>
        <end position="240"/>
    </location>
    <ligand>
        <name>substrate</name>
    </ligand>
</feature>
<feature type="binding site" evidence="13">
    <location>
        <position position="215"/>
    </location>
    <ligand>
        <name>substrate</name>
    </ligand>
</feature>
<dbReference type="AlphaFoldDB" id="A0A154BPR1"/>
<dbReference type="Pfam" id="PF01729">
    <property type="entry name" value="QRPTase_C"/>
    <property type="match status" value="1"/>
</dbReference>
<evidence type="ECO:0000256" key="11">
    <source>
        <dbReference type="ARBA" id="ARBA00069173"/>
    </source>
</evidence>
<evidence type="ECO:0000256" key="3">
    <source>
        <dbReference type="ARBA" id="ARBA00009400"/>
    </source>
</evidence>
<sequence>MNKLVLDQLLRQALIEDIGQGDITSEAIFSGNHESKGYLIAKRDMVLAGLEVFTRVFSLLDENVKVTLYYVDGDRVQSGQKFAHIQGPTRSLLAGERVALNFLQRLTGIANETNRYVEACGGSGTIIVDTRKTTPGLRMLEKYAVTVGGGKNHRYGLDSMVLIKDNHIKAAGGILTAVQKVRDHISPFIKIEVEVEEMQQVHDALTAGVDVIMLDNMSLPMIEEAVRVINHQALVEVSGNITGEKIAGLASRGVNIISSGALTHSAKAADISMRLE</sequence>
<comment type="function">
    <text evidence="1">Involved in the catabolism of quinolinic acid (QA).</text>
</comment>
<evidence type="ECO:0000256" key="1">
    <source>
        <dbReference type="ARBA" id="ARBA00003237"/>
    </source>
</evidence>
<evidence type="ECO:0000259" key="14">
    <source>
        <dbReference type="Pfam" id="PF01729"/>
    </source>
</evidence>
<evidence type="ECO:0000256" key="5">
    <source>
        <dbReference type="ARBA" id="ARBA00011944"/>
    </source>
</evidence>
<dbReference type="GO" id="GO:0005737">
    <property type="term" value="C:cytoplasm"/>
    <property type="evidence" value="ECO:0007669"/>
    <property type="project" value="TreeGrafter"/>
</dbReference>
<dbReference type="InterPro" id="IPR037128">
    <property type="entry name" value="Quinolinate_PRibosylTase_N_sf"/>
</dbReference>
<dbReference type="OrthoDB" id="9782546at2"/>
<dbReference type="Pfam" id="PF02749">
    <property type="entry name" value="QRPTase_N"/>
    <property type="match status" value="1"/>
</dbReference>
<dbReference type="UniPathway" id="UPA00253">
    <property type="reaction ID" value="UER00331"/>
</dbReference>
<organism evidence="16 17">
    <name type="scientific">Anaerosporomusa subterranea</name>
    <dbReference type="NCBI Taxonomy" id="1794912"/>
    <lineage>
        <taxon>Bacteria</taxon>
        <taxon>Bacillati</taxon>
        <taxon>Bacillota</taxon>
        <taxon>Negativicutes</taxon>
        <taxon>Acetonemataceae</taxon>
        <taxon>Anaerosporomusa</taxon>
    </lineage>
</organism>
<dbReference type="InterPro" id="IPR002638">
    <property type="entry name" value="Quinolinate_PRibosylTrfase_C"/>
</dbReference>
<dbReference type="Proteomes" id="UP000076268">
    <property type="component" value="Unassembled WGS sequence"/>
</dbReference>
<feature type="domain" description="Quinolinate phosphoribosyl transferase C-terminal" evidence="14">
    <location>
        <begin position="109"/>
        <end position="274"/>
    </location>
</feature>
<evidence type="ECO:0000313" key="17">
    <source>
        <dbReference type="Proteomes" id="UP000076268"/>
    </source>
</evidence>
<evidence type="ECO:0000256" key="13">
    <source>
        <dbReference type="PIRSR" id="PIRSR006250-1"/>
    </source>
</evidence>
<reference evidence="16 17" key="1">
    <citation type="submission" date="2016-02" db="EMBL/GenBank/DDBJ databases">
        <title>Anaerosporomusa subterraneum gen. nov., sp. nov., a spore-forming obligate anaerobe isolated from saprolite.</title>
        <authorList>
            <person name="Choi J.K."/>
            <person name="Shah M."/>
            <person name="Yee N."/>
        </authorList>
    </citation>
    <scope>NUCLEOTIDE SEQUENCE [LARGE SCALE GENOMIC DNA]</scope>
    <source>
        <strain evidence="16 17">RU4</strain>
    </source>
</reference>
<accession>A0A154BPR1</accession>
<comment type="similarity">
    <text evidence="3 12">Belongs to the NadC/ModD family.</text>
</comment>
<comment type="catalytic activity">
    <reaction evidence="10">
        <text>nicotinate beta-D-ribonucleotide + CO2 + diphosphate = quinolinate + 5-phospho-alpha-D-ribose 1-diphosphate + 2 H(+)</text>
        <dbReference type="Rhea" id="RHEA:12733"/>
        <dbReference type="ChEBI" id="CHEBI:15378"/>
        <dbReference type="ChEBI" id="CHEBI:16526"/>
        <dbReference type="ChEBI" id="CHEBI:29959"/>
        <dbReference type="ChEBI" id="CHEBI:33019"/>
        <dbReference type="ChEBI" id="CHEBI:57502"/>
        <dbReference type="ChEBI" id="CHEBI:58017"/>
        <dbReference type="EC" id="2.4.2.19"/>
    </reaction>
</comment>
<dbReference type="InterPro" id="IPR027277">
    <property type="entry name" value="NadC/ModD"/>
</dbReference>
<dbReference type="EC" id="2.4.2.19" evidence="5"/>
<comment type="pathway">
    <text evidence="2">Cofactor biosynthesis; NAD(+) biosynthesis; nicotinate D-ribonucleotide from quinolinate: step 1/1.</text>
</comment>
<dbReference type="InterPro" id="IPR004393">
    <property type="entry name" value="NadC"/>
</dbReference>
<feature type="binding site" evidence="13">
    <location>
        <begin position="130"/>
        <end position="132"/>
    </location>
    <ligand>
        <name>substrate</name>
    </ligand>
</feature>
<gene>
    <name evidence="16" type="ORF">AXX12_12280</name>
</gene>
<dbReference type="FunFam" id="3.20.20.70:FF:000030">
    <property type="entry name" value="Nicotinate-nucleotide pyrophosphorylase, carboxylating"/>
    <property type="match status" value="1"/>
</dbReference>
<feature type="binding site" evidence="13">
    <location>
        <begin position="259"/>
        <end position="261"/>
    </location>
    <ligand>
        <name>substrate</name>
    </ligand>
</feature>
<protein>
    <recommendedName>
        <fullName evidence="11">Probable nicotinate-nucleotide pyrophosphorylase [carboxylating]</fullName>
        <ecNumber evidence="5">2.4.2.19</ecNumber>
    </recommendedName>
    <alternativeName>
        <fullName evidence="9">Quinolinate phosphoribosyltransferase [decarboxylating]</fullName>
    </alternativeName>
</protein>
<feature type="domain" description="Quinolinate phosphoribosyl transferase N-terminal" evidence="15">
    <location>
        <begin position="22"/>
        <end position="106"/>
    </location>
</feature>
<feature type="binding site" evidence="13">
    <location>
        <position position="194"/>
    </location>
    <ligand>
        <name>substrate</name>
    </ligand>
</feature>
<dbReference type="InterPro" id="IPR036068">
    <property type="entry name" value="Nicotinate_pribotase-like_C"/>
</dbReference>
<dbReference type="PANTHER" id="PTHR32179:SF3">
    <property type="entry name" value="NICOTINATE-NUCLEOTIDE PYROPHOSPHORYLASE [CARBOXYLATING]"/>
    <property type="match status" value="1"/>
</dbReference>
<feature type="binding site" evidence="13">
    <location>
        <position position="164"/>
    </location>
    <ligand>
        <name>substrate</name>
    </ligand>
</feature>
<proteinExistence type="inferred from homology"/>
<feature type="binding site" evidence="13">
    <location>
        <position position="97"/>
    </location>
    <ligand>
        <name>substrate</name>
    </ligand>
</feature>
<dbReference type="CDD" id="cd01572">
    <property type="entry name" value="QPRTase"/>
    <property type="match status" value="1"/>
</dbReference>
<keyword evidence="7 12" id="KW-0328">Glycosyltransferase</keyword>
<evidence type="ECO:0000256" key="4">
    <source>
        <dbReference type="ARBA" id="ARBA00011218"/>
    </source>
</evidence>
<dbReference type="InterPro" id="IPR022412">
    <property type="entry name" value="Quinolinate_PRibosylTrfase_N"/>
</dbReference>
<keyword evidence="6" id="KW-0662">Pyridine nucleotide biosynthesis</keyword>
<name>A0A154BPR1_ANASB</name>
<keyword evidence="17" id="KW-1185">Reference proteome</keyword>
<comment type="subunit">
    <text evidence="4">Hexamer formed by 3 homodimers.</text>
</comment>
<dbReference type="NCBIfam" id="TIGR00078">
    <property type="entry name" value="nadC"/>
    <property type="match status" value="1"/>
</dbReference>
<dbReference type="GO" id="GO:0034213">
    <property type="term" value="P:quinolinate catabolic process"/>
    <property type="evidence" value="ECO:0007669"/>
    <property type="project" value="TreeGrafter"/>
</dbReference>
<dbReference type="Gene3D" id="3.90.1170.20">
    <property type="entry name" value="Quinolinate phosphoribosyl transferase, N-terminal domain"/>
    <property type="match status" value="1"/>
</dbReference>
<feature type="binding site" evidence="13">
    <location>
        <position position="154"/>
    </location>
    <ligand>
        <name>substrate</name>
    </ligand>
</feature>
<evidence type="ECO:0000256" key="12">
    <source>
        <dbReference type="PIRNR" id="PIRNR006250"/>
    </source>
</evidence>
<dbReference type="GO" id="GO:0004514">
    <property type="term" value="F:nicotinate-nucleotide diphosphorylase (carboxylating) activity"/>
    <property type="evidence" value="ECO:0007669"/>
    <property type="project" value="UniProtKB-EC"/>
</dbReference>
<dbReference type="FunFam" id="3.90.1170.20:FF:000001">
    <property type="entry name" value="Nicotinate-nucleotide diphosphorylase (Carboxylating)"/>
    <property type="match status" value="1"/>
</dbReference>
<dbReference type="PANTHER" id="PTHR32179">
    <property type="entry name" value="NICOTINATE-NUCLEOTIDE PYROPHOSPHORYLASE [CARBOXYLATING]"/>
    <property type="match status" value="1"/>
</dbReference>
<evidence type="ECO:0000313" key="16">
    <source>
        <dbReference type="EMBL" id="KYZ75488.1"/>
    </source>
</evidence>
<evidence type="ECO:0000256" key="7">
    <source>
        <dbReference type="ARBA" id="ARBA00022676"/>
    </source>
</evidence>
<dbReference type="SUPFAM" id="SSF54675">
    <property type="entry name" value="Nicotinate/Quinolinate PRTase N-terminal domain-like"/>
    <property type="match status" value="1"/>
</dbReference>
<keyword evidence="8 12" id="KW-0808">Transferase</keyword>
<evidence type="ECO:0000256" key="6">
    <source>
        <dbReference type="ARBA" id="ARBA00022642"/>
    </source>
</evidence>
<evidence type="ECO:0000259" key="15">
    <source>
        <dbReference type="Pfam" id="PF02749"/>
    </source>
</evidence>
<dbReference type="Gene3D" id="3.20.20.70">
    <property type="entry name" value="Aldolase class I"/>
    <property type="match status" value="1"/>
</dbReference>